<dbReference type="EMBL" id="CAKOGL010000031">
    <property type="protein sequence ID" value="CAH2108498.1"/>
    <property type="molecule type" value="Genomic_DNA"/>
</dbReference>
<dbReference type="Pfam" id="PF25298">
    <property type="entry name" value="Baculo_FP_2nd"/>
    <property type="match status" value="1"/>
</dbReference>
<reference evidence="5" key="1">
    <citation type="submission" date="2022-03" db="EMBL/GenBank/DDBJ databases">
        <authorList>
            <person name="Tunstrom K."/>
        </authorList>
    </citation>
    <scope>NUCLEOTIDE SEQUENCE</scope>
</reference>
<protein>
    <submittedName>
        <fullName evidence="5">Uncharacterized protein</fullName>
    </submittedName>
</protein>
<gene>
    <name evidence="5" type="ORF">EEDITHA_LOCUS22431</name>
</gene>
<comment type="caution">
    <text evidence="5">The sequence shown here is derived from an EMBL/GenBank/DDBJ whole genome shotgun (WGS) entry which is preliminary data.</text>
</comment>
<evidence type="ECO:0000313" key="6">
    <source>
        <dbReference type="Proteomes" id="UP001153954"/>
    </source>
</evidence>
<keyword evidence="6" id="KW-1185">Reference proteome</keyword>
<dbReference type="Gene3D" id="3.30.70.1820">
    <property type="entry name" value="L1 transposable element, RRM domain"/>
    <property type="match status" value="1"/>
</dbReference>
<sequence length="304" mass="35341">MVQCKKCKLFVSVAKDDIIRCKGACEGVYHRKCGKGMLQKDLCDLCTKAETKPKSSPRIEVDLTKVTVESLLQEVNKKLEVVFKIESKLTEMTAIVDFYSDKYEELITFKEIAEKKMKAMERKHVYLEKCNKALEERVIELEQKEKERNLEIAGLEMQEKENIKNVVTKIAEKLNLNPDDVEDAKRVGGNKSNEKQQRPRPVVVTLHTKTARDQWLNQRKTRLTNGNIYGNESKQTIYINEDLTKYKRQLLWSAKNQLKSSYNYISVQNSNVLVKKSEAEKKIYKIKCEDDIKKLLDHNTDKES</sequence>
<keyword evidence="1" id="KW-0175">Coiled coil</keyword>
<name>A0AAU9VDM2_EUPED</name>
<organism evidence="5 6">
    <name type="scientific">Euphydryas editha</name>
    <name type="common">Edith's checkerspot</name>
    <dbReference type="NCBI Taxonomy" id="104508"/>
    <lineage>
        <taxon>Eukaryota</taxon>
        <taxon>Metazoa</taxon>
        <taxon>Ecdysozoa</taxon>
        <taxon>Arthropoda</taxon>
        <taxon>Hexapoda</taxon>
        <taxon>Insecta</taxon>
        <taxon>Pterygota</taxon>
        <taxon>Neoptera</taxon>
        <taxon>Endopterygota</taxon>
        <taxon>Lepidoptera</taxon>
        <taxon>Glossata</taxon>
        <taxon>Ditrysia</taxon>
        <taxon>Papilionoidea</taxon>
        <taxon>Nymphalidae</taxon>
        <taxon>Nymphalinae</taxon>
        <taxon>Euphydryas</taxon>
    </lineage>
</organism>
<feature type="domain" description="FP protein C-terminal" evidence="4">
    <location>
        <begin position="244"/>
        <end position="296"/>
    </location>
</feature>
<feature type="coiled-coil region" evidence="1">
    <location>
        <begin position="103"/>
        <end position="151"/>
    </location>
</feature>
<dbReference type="Pfam" id="PF03258">
    <property type="entry name" value="Baculo_FP"/>
    <property type="match status" value="1"/>
</dbReference>
<dbReference type="Proteomes" id="UP001153954">
    <property type="component" value="Unassembled WGS sequence"/>
</dbReference>
<evidence type="ECO:0000256" key="2">
    <source>
        <dbReference type="SAM" id="MobiDB-lite"/>
    </source>
</evidence>
<dbReference type="InterPro" id="IPR057251">
    <property type="entry name" value="FP_C"/>
</dbReference>
<evidence type="ECO:0000256" key="1">
    <source>
        <dbReference type="SAM" id="Coils"/>
    </source>
</evidence>
<dbReference type="AlphaFoldDB" id="A0AAU9VDM2"/>
<proteinExistence type="predicted"/>
<evidence type="ECO:0000259" key="3">
    <source>
        <dbReference type="Pfam" id="PF03258"/>
    </source>
</evidence>
<evidence type="ECO:0000259" key="4">
    <source>
        <dbReference type="Pfam" id="PF25298"/>
    </source>
</evidence>
<dbReference type="InterPro" id="IPR004941">
    <property type="entry name" value="FP_N"/>
</dbReference>
<feature type="domain" description="FP protein N-terminal" evidence="3">
    <location>
        <begin position="149"/>
        <end position="232"/>
    </location>
</feature>
<evidence type="ECO:0000313" key="5">
    <source>
        <dbReference type="EMBL" id="CAH2108498.1"/>
    </source>
</evidence>
<feature type="region of interest" description="Disordered" evidence="2">
    <location>
        <begin position="181"/>
        <end position="200"/>
    </location>
</feature>
<accession>A0AAU9VDM2</accession>